<feature type="non-terminal residue" evidence="1">
    <location>
        <position position="1"/>
    </location>
</feature>
<dbReference type="AlphaFoldDB" id="A0AA38P0H3"/>
<name>A0AA38P0H3_9AGAR</name>
<organism evidence="1 2">
    <name type="scientific">Lentinula raphanica</name>
    <dbReference type="NCBI Taxonomy" id="153919"/>
    <lineage>
        <taxon>Eukaryota</taxon>
        <taxon>Fungi</taxon>
        <taxon>Dikarya</taxon>
        <taxon>Basidiomycota</taxon>
        <taxon>Agaricomycotina</taxon>
        <taxon>Agaricomycetes</taxon>
        <taxon>Agaricomycetidae</taxon>
        <taxon>Agaricales</taxon>
        <taxon>Marasmiineae</taxon>
        <taxon>Omphalotaceae</taxon>
        <taxon>Lentinula</taxon>
    </lineage>
</organism>
<dbReference type="Proteomes" id="UP001163846">
    <property type="component" value="Unassembled WGS sequence"/>
</dbReference>
<comment type="caution">
    <text evidence="1">The sequence shown here is derived from an EMBL/GenBank/DDBJ whole genome shotgun (WGS) entry which is preliminary data.</text>
</comment>
<proteinExistence type="predicted"/>
<protein>
    <submittedName>
        <fullName evidence="1">Uncharacterized protein</fullName>
    </submittedName>
</protein>
<accession>A0AA38P0H3</accession>
<gene>
    <name evidence="1" type="ORF">F5878DRAFT_545508</name>
</gene>
<evidence type="ECO:0000313" key="1">
    <source>
        <dbReference type="EMBL" id="KAJ3834037.1"/>
    </source>
</evidence>
<reference evidence="1" key="1">
    <citation type="submission" date="2022-08" db="EMBL/GenBank/DDBJ databases">
        <authorList>
            <consortium name="DOE Joint Genome Institute"/>
            <person name="Min B."/>
            <person name="Riley R."/>
            <person name="Sierra-Patev S."/>
            <person name="Naranjo-Ortiz M."/>
            <person name="Looney B."/>
            <person name="Konkel Z."/>
            <person name="Slot J.C."/>
            <person name="Sakamoto Y."/>
            <person name="Steenwyk J.L."/>
            <person name="Rokas A."/>
            <person name="Carro J."/>
            <person name="Camarero S."/>
            <person name="Ferreira P."/>
            <person name="Molpeceres G."/>
            <person name="Ruiz-Duenas F.J."/>
            <person name="Serrano A."/>
            <person name="Henrissat B."/>
            <person name="Drula E."/>
            <person name="Hughes K.W."/>
            <person name="Mata J.L."/>
            <person name="Ishikawa N.K."/>
            <person name="Vargas-Isla R."/>
            <person name="Ushijima S."/>
            <person name="Smith C.A."/>
            <person name="Ahrendt S."/>
            <person name="Andreopoulos W."/>
            <person name="He G."/>
            <person name="Labutti K."/>
            <person name="Lipzen A."/>
            <person name="Ng V."/>
            <person name="Sandor L."/>
            <person name="Barry K."/>
            <person name="Martinez A.T."/>
            <person name="Xiao Y."/>
            <person name="Gibbons J.G."/>
            <person name="Terashima K."/>
            <person name="Hibbett D.S."/>
            <person name="Grigoriev I.V."/>
        </authorList>
    </citation>
    <scope>NUCLEOTIDE SEQUENCE</scope>
    <source>
        <strain evidence="1">TFB9207</strain>
    </source>
</reference>
<dbReference type="EMBL" id="MU806591">
    <property type="protein sequence ID" value="KAJ3834037.1"/>
    <property type="molecule type" value="Genomic_DNA"/>
</dbReference>
<keyword evidence="2" id="KW-1185">Reference proteome</keyword>
<sequence>LVYKASGQFIFASTVVKFVNDELSLPWERLRIVLGSADSHDAEDTERPFGELDRLYQEILSVNRKAGLLCRILGAIVISPEKRVPTTVMIEQLLGLEPGTVSAALWGMHSVLKASPNEVQGKIVFAHKSFTDFLLDRDRSGKFFIDRQSHHNFMACRCLKLMLDWQTGIRPEELEYYRFPDWIERRSRDEDVNEHWPHHRDWGYHCVSASASPELFCALRALDPVAYANRLLRVLSKSNHFGDCSALLGFFMGKMRDVQRWAEVSETQSCFQSITILT</sequence>
<evidence type="ECO:0000313" key="2">
    <source>
        <dbReference type="Proteomes" id="UP001163846"/>
    </source>
</evidence>